<reference evidence="2" key="1">
    <citation type="submission" date="2018-05" db="EMBL/GenBank/DDBJ databases">
        <authorList>
            <person name="Lanie J.A."/>
            <person name="Ng W.-L."/>
            <person name="Kazmierczak K.M."/>
            <person name="Andrzejewski T.M."/>
            <person name="Davidsen T.M."/>
            <person name="Wayne K.J."/>
            <person name="Tettelin H."/>
            <person name="Glass J.I."/>
            <person name="Rusch D."/>
            <person name="Podicherti R."/>
            <person name="Tsui H.-C.T."/>
            <person name="Winkler M.E."/>
        </authorList>
    </citation>
    <scope>NUCLEOTIDE SEQUENCE</scope>
</reference>
<dbReference type="Gene3D" id="3.40.630.30">
    <property type="match status" value="1"/>
</dbReference>
<evidence type="ECO:0000313" key="2">
    <source>
        <dbReference type="EMBL" id="SVA43726.1"/>
    </source>
</evidence>
<name>A0A381VTU4_9ZZZZ</name>
<dbReference type="InterPro" id="IPR000182">
    <property type="entry name" value="GNAT_dom"/>
</dbReference>
<dbReference type="InterPro" id="IPR016181">
    <property type="entry name" value="Acyl_CoA_acyltransferase"/>
</dbReference>
<gene>
    <name evidence="2" type="ORF">METZ01_LOCUS96580</name>
</gene>
<dbReference type="EMBL" id="UINC01009765">
    <property type="protein sequence ID" value="SVA43726.1"/>
    <property type="molecule type" value="Genomic_DNA"/>
</dbReference>
<organism evidence="2">
    <name type="scientific">marine metagenome</name>
    <dbReference type="NCBI Taxonomy" id="408172"/>
    <lineage>
        <taxon>unclassified sequences</taxon>
        <taxon>metagenomes</taxon>
        <taxon>ecological metagenomes</taxon>
    </lineage>
</organism>
<feature type="domain" description="N-acetyltransferase" evidence="1">
    <location>
        <begin position="2"/>
        <end position="141"/>
    </location>
</feature>
<dbReference type="Pfam" id="PF00583">
    <property type="entry name" value="Acetyltransf_1"/>
    <property type="match status" value="1"/>
</dbReference>
<sequence>MQFIDPPDFQINKFFYRQIGKDHRWIDRLVWDDQKWIQYVENSKVKTYVLQDKEDLIGYCEQIFNFEKKNCEIAYFGILKEYYGKTYGGFLLSESIKNSFIEGIERVWLHTCSLDHEFALKNYQARGMKIFKSETVNLNVN</sequence>
<proteinExistence type="predicted"/>
<evidence type="ECO:0000259" key="1">
    <source>
        <dbReference type="PROSITE" id="PS51186"/>
    </source>
</evidence>
<dbReference type="SUPFAM" id="SSF55729">
    <property type="entry name" value="Acyl-CoA N-acyltransferases (Nat)"/>
    <property type="match status" value="1"/>
</dbReference>
<dbReference type="GO" id="GO:0016747">
    <property type="term" value="F:acyltransferase activity, transferring groups other than amino-acyl groups"/>
    <property type="evidence" value="ECO:0007669"/>
    <property type="project" value="InterPro"/>
</dbReference>
<dbReference type="AlphaFoldDB" id="A0A381VTU4"/>
<dbReference type="PROSITE" id="PS51186">
    <property type="entry name" value="GNAT"/>
    <property type="match status" value="1"/>
</dbReference>
<protein>
    <recommendedName>
        <fullName evidence="1">N-acetyltransferase domain-containing protein</fullName>
    </recommendedName>
</protein>
<accession>A0A381VTU4</accession>